<dbReference type="EMBL" id="NDIQ01000021">
    <property type="protein sequence ID" value="PRT54563.1"/>
    <property type="molecule type" value="Genomic_DNA"/>
</dbReference>
<proteinExistence type="predicted"/>
<evidence type="ECO:0000313" key="5">
    <source>
        <dbReference type="Proteomes" id="UP000238350"/>
    </source>
</evidence>
<evidence type="ECO:0000313" key="4">
    <source>
        <dbReference type="EMBL" id="PRT54563.1"/>
    </source>
</evidence>
<evidence type="ECO:0000256" key="2">
    <source>
        <dbReference type="SAM" id="MobiDB-lite"/>
    </source>
</evidence>
<keyword evidence="1" id="KW-0378">Hydrolase</keyword>
<dbReference type="OrthoDB" id="6509975at2759"/>
<dbReference type="PANTHER" id="PTHR20963:SF18">
    <property type="entry name" value="ACID PHOSPHATASE PHO11-RELATED"/>
    <property type="match status" value="1"/>
</dbReference>
<dbReference type="RefSeq" id="XP_024664508.1">
    <property type="nucleotide sequence ID" value="XM_024808740.1"/>
</dbReference>
<dbReference type="InterPro" id="IPR029033">
    <property type="entry name" value="His_PPase_superfam"/>
</dbReference>
<evidence type="ECO:0000256" key="3">
    <source>
        <dbReference type="SAM" id="SignalP"/>
    </source>
</evidence>
<dbReference type="STRING" id="45607.A0A2T0FHT6"/>
<dbReference type="Proteomes" id="UP000238350">
    <property type="component" value="Unassembled WGS sequence"/>
</dbReference>
<protein>
    <submittedName>
        <fullName evidence="4">3-phytase B</fullName>
    </submittedName>
</protein>
<feature type="chain" id="PRO_5015696751" evidence="3">
    <location>
        <begin position="18"/>
        <end position="562"/>
    </location>
</feature>
<comment type="caution">
    <text evidence="4">The sequence shown here is derived from an EMBL/GenBank/DDBJ whole genome shotgun (WGS) entry which is preliminary data.</text>
</comment>
<dbReference type="GO" id="GO:0003993">
    <property type="term" value="F:acid phosphatase activity"/>
    <property type="evidence" value="ECO:0007669"/>
    <property type="project" value="TreeGrafter"/>
</dbReference>
<reference evidence="4 5" key="1">
    <citation type="submission" date="2017-04" db="EMBL/GenBank/DDBJ databases">
        <title>Genome sequencing of [Candida] sorbophila.</title>
        <authorList>
            <person name="Ahn J.O."/>
        </authorList>
    </citation>
    <scope>NUCLEOTIDE SEQUENCE [LARGE SCALE GENOMIC DNA]</scope>
    <source>
        <strain evidence="4 5">DS02</strain>
    </source>
</reference>
<sequence>MIQELLCAAIIMAGADAAFGRTFAGTAAYPQTFVDEFNPLKYTGNLGPYSQRPGVGISPDVPAGCKVEQVVLFARHGERYPTPNEVTAQEKLLSKLNKWAPKKGFVGSLTFLNKYKYFLPNEGYANLEIPSGPYSGLAGSFQFGAEFAGKYGDLWNDEVLPLFSDDFERDLETARAFGQGFLGFNYSTSAAINTYPSFETCDAKKWTTCDIKSNSSGFPANNLRYPAFEVAALRLNEENHLKLTVDDVYTLLALGSYEISATGSSPWVDVFTTEEWLAFQYSYDAYFDCYFGSQSPRAKAVGSLFVNATAELLKKGPKDSLALALVFGHDVDLTAILAAMDLATPSRKIDPKTISFNNNFRLTDVAPMGARFVIERLSCKAPGLTNDTNLVGMTNSTTPLWNSNWTSPDSNFTDWYPNITMTNSTSASNGSMWNGTMWNSTMSNGTMSNSTWSNGTSGTNSSSSSNSTSSGGASWSANVTETTFIRFVLNDAVVPWDHGYDGPGFSVSLEKFLEVVDKQVEAADYETVCGTKPEPLTFFTKYNTTTGMDYDTHPIPFQAGQY</sequence>
<keyword evidence="3" id="KW-0732">Signal</keyword>
<dbReference type="AlphaFoldDB" id="A0A2T0FHT6"/>
<dbReference type="InterPro" id="IPR000560">
    <property type="entry name" value="His_Pase_clade-2"/>
</dbReference>
<keyword evidence="5" id="KW-1185">Reference proteome</keyword>
<dbReference type="Gene3D" id="3.40.50.1240">
    <property type="entry name" value="Phosphoglycerate mutase-like"/>
    <property type="match status" value="1"/>
</dbReference>
<name>A0A2T0FHT6_9ASCO</name>
<gene>
    <name evidence="4" type="ORF">B9G98_02183</name>
</gene>
<accession>A0A2T0FHT6</accession>
<dbReference type="SUPFAM" id="SSF53254">
    <property type="entry name" value="Phosphoglycerate mutase-like"/>
    <property type="match status" value="1"/>
</dbReference>
<dbReference type="PANTHER" id="PTHR20963">
    <property type="entry name" value="MULTIPLE INOSITOL POLYPHOSPHATE PHOSPHATASE-RELATED"/>
    <property type="match status" value="1"/>
</dbReference>
<dbReference type="GO" id="GO:0009277">
    <property type="term" value="C:fungal-type cell wall"/>
    <property type="evidence" value="ECO:0007669"/>
    <property type="project" value="TreeGrafter"/>
</dbReference>
<dbReference type="Pfam" id="PF00328">
    <property type="entry name" value="His_Phos_2"/>
    <property type="match status" value="1"/>
</dbReference>
<dbReference type="CDD" id="cd07061">
    <property type="entry name" value="HP_HAP_like"/>
    <property type="match status" value="1"/>
</dbReference>
<evidence type="ECO:0000256" key="1">
    <source>
        <dbReference type="ARBA" id="ARBA00022801"/>
    </source>
</evidence>
<dbReference type="GeneID" id="36515931"/>
<organism evidence="4 5">
    <name type="scientific">Wickerhamiella sorbophila</name>
    <dbReference type="NCBI Taxonomy" id="45607"/>
    <lineage>
        <taxon>Eukaryota</taxon>
        <taxon>Fungi</taxon>
        <taxon>Dikarya</taxon>
        <taxon>Ascomycota</taxon>
        <taxon>Saccharomycotina</taxon>
        <taxon>Dipodascomycetes</taxon>
        <taxon>Dipodascales</taxon>
        <taxon>Trichomonascaceae</taxon>
        <taxon>Wickerhamiella</taxon>
    </lineage>
</organism>
<feature type="region of interest" description="Disordered" evidence="2">
    <location>
        <begin position="444"/>
        <end position="474"/>
    </location>
</feature>
<feature type="signal peptide" evidence="3">
    <location>
        <begin position="1"/>
        <end position="17"/>
    </location>
</feature>